<dbReference type="InterPro" id="IPR004360">
    <property type="entry name" value="Glyas_Fos-R_dOase_dom"/>
</dbReference>
<dbReference type="InterPro" id="IPR029068">
    <property type="entry name" value="Glyas_Bleomycin-R_OHBP_Dase"/>
</dbReference>
<sequence length="123" mass="13786">MIVRSIDDAKRFLGETLGLPLVKETHIPEKTRAAFFRCGGCEIEVIEVLPEDVRQRRLGDNAARIEHIAVRVENLDDVLTHLAGQGGEMDAPPLLHDGDRMSFSVPASTMGVRFQFIQKNFEK</sequence>
<accession>A0ABN2BQG9</accession>
<dbReference type="Gene3D" id="3.10.180.10">
    <property type="entry name" value="2,3-Dihydroxybiphenyl 1,2-Dioxygenase, domain 1"/>
    <property type="match status" value="1"/>
</dbReference>
<keyword evidence="3" id="KW-1185">Reference proteome</keyword>
<protein>
    <recommendedName>
        <fullName evidence="1">VOC domain-containing protein</fullName>
    </recommendedName>
</protein>
<evidence type="ECO:0000313" key="3">
    <source>
        <dbReference type="Proteomes" id="UP001500842"/>
    </source>
</evidence>
<dbReference type="Proteomes" id="UP001500842">
    <property type="component" value="Unassembled WGS sequence"/>
</dbReference>
<comment type="caution">
    <text evidence="2">The sequence shown here is derived from an EMBL/GenBank/DDBJ whole genome shotgun (WGS) entry which is preliminary data.</text>
</comment>
<dbReference type="SUPFAM" id="SSF54593">
    <property type="entry name" value="Glyoxalase/Bleomycin resistance protein/Dihydroxybiphenyl dioxygenase"/>
    <property type="match status" value="1"/>
</dbReference>
<dbReference type="InterPro" id="IPR037523">
    <property type="entry name" value="VOC_core"/>
</dbReference>
<proteinExistence type="predicted"/>
<evidence type="ECO:0000313" key="2">
    <source>
        <dbReference type="EMBL" id="GAA1545043.1"/>
    </source>
</evidence>
<organism evidence="2 3">
    <name type="scientific">Nocardioides humi</name>
    <dbReference type="NCBI Taxonomy" id="449461"/>
    <lineage>
        <taxon>Bacteria</taxon>
        <taxon>Bacillati</taxon>
        <taxon>Actinomycetota</taxon>
        <taxon>Actinomycetes</taxon>
        <taxon>Propionibacteriales</taxon>
        <taxon>Nocardioidaceae</taxon>
        <taxon>Nocardioides</taxon>
    </lineage>
</organism>
<dbReference type="PROSITE" id="PS51819">
    <property type="entry name" value="VOC"/>
    <property type="match status" value="1"/>
</dbReference>
<reference evidence="2 3" key="1">
    <citation type="journal article" date="2019" name="Int. J. Syst. Evol. Microbiol.">
        <title>The Global Catalogue of Microorganisms (GCM) 10K type strain sequencing project: providing services to taxonomists for standard genome sequencing and annotation.</title>
        <authorList>
            <consortium name="The Broad Institute Genomics Platform"/>
            <consortium name="The Broad Institute Genome Sequencing Center for Infectious Disease"/>
            <person name="Wu L."/>
            <person name="Ma J."/>
        </authorList>
    </citation>
    <scope>NUCLEOTIDE SEQUENCE [LARGE SCALE GENOMIC DNA]</scope>
    <source>
        <strain evidence="2 3">JCM 14942</strain>
    </source>
</reference>
<evidence type="ECO:0000259" key="1">
    <source>
        <dbReference type="PROSITE" id="PS51819"/>
    </source>
</evidence>
<feature type="domain" description="VOC" evidence="1">
    <location>
        <begin position="1"/>
        <end position="119"/>
    </location>
</feature>
<dbReference type="EMBL" id="BAAAOR010000040">
    <property type="protein sequence ID" value="GAA1545043.1"/>
    <property type="molecule type" value="Genomic_DNA"/>
</dbReference>
<dbReference type="Pfam" id="PF00903">
    <property type="entry name" value="Glyoxalase"/>
    <property type="match status" value="1"/>
</dbReference>
<name>A0ABN2BQG9_9ACTN</name>
<gene>
    <name evidence="2" type="ORF">GCM10009788_54360</name>
</gene>